<dbReference type="Proteomes" id="UP000671973">
    <property type="component" value="Segment"/>
</dbReference>
<evidence type="ECO:0000313" key="2">
    <source>
        <dbReference type="Proteomes" id="UP000671973"/>
    </source>
</evidence>
<evidence type="ECO:0000313" key="1">
    <source>
        <dbReference type="EMBL" id="QIW87260.1"/>
    </source>
</evidence>
<dbReference type="EMBL" id="MT234338">
    <property type="protein sequence ID" value="QIW87260.1"/>
    <property type="molecule type" value="Genomic_DNA"/>
</dbReference>
<accession>A0A858MU37</accession>
<keyword evidence="2" id="KW-1185">Reference proteome</keyword>
<sequence>MNADKLKAALAGHVVQKETFTVLDSEGNTIHVERDVVIKWSTIEEILEMAKQFQK</sequence>
<name>A0A858MU37_9CAUD</name>
<reference evidence="1 2" key="1">
    <citation type="submission" date="2020-03" db="EMBL/GenBank/DDBJ databases">
        <authorList>
            <person name="Holtappels D."/>
            <person name="Bomans J.P.J."/>
            <person name="Lavigne R."/>
            <person name="Wagemans J."/>
        </authorList>
    </citation>
    <scope>NUCLEOTIDE SEQUENCE [LARGE SCALE GENOMIC DNA]</scope>
    <source>
        <strain evidence="1 2">OLIVR1</strain>
    </source>
</reference>
<gene>
    <name evidence="1" type="ORF">Ab1vBOLIVR1_gp65</name>
</gene>
<protein>
    <submittedName>
        <fullName evidence="1">Uncharacterized protein</fullName>
    </submittedName>
</protein>
<proteinExistence type="predicted"/>
<organism evidence="1 2">
    <name type="scientific">Agrobacterium phage OLIVR1</name>
    <dbReference type="NCBI Taxonomy" id="2723769"/>
    <lineage>
        <taxon>Viruses</taxon>
        <taxon>Duplodnaviria</taxon>
        <taxon>Heunggongvirae</taxon>
        <taxon>Uroviricota</taxon>
        <taxon>Caudoviricetes</taxon>
        <taxon>Schitoviridae</taxon>
        <taxon>Oliverunavirus</taxon>
        <taxon>Oliverunavirus OLIVR1</taxon>
    </lineage>
</organism>